<evidence type="ECO:0000313" key="1">
    <source>
        <dbReference type="EMBL" id="TYI14467.1"/>
    </source>
</evidence>
<name>A0A5D2PE98_GOSTO</name>
<gene>
    <name evidence="1" type="ORF">ES332_A08G122400v1</name>
</gene>
<sequence length="54" mass="6004">MVRVRTGVVRRLCWRTRAVDVELVVVQSEAGGCTAPGGVAWLRRMGKNPRVLKL</sequence>
<accession>A0A5D2PE98</accession>
<reference evidence="1 2" key="1">
    <citation type="submission" date="2019-07" db="EMBL/GenBank/DDBJ databases">
        <title>WGS assembly of Gossypium tomentosum.</title>
        <authorList>
            <person name="Chen Z.J."/>
            <person name="Sreedasyam A."/>
            <person name="Ando A."/>
            <person name="Song Q."/>
            <person name="De L."/>
            <person name="Hulse-Kemp A."/>
            <person name="Ding M."/>
            <person name="Ye W."/>
            <person name="Kirkbride R."/>
            <person name="Jenkins J."/>
            <person name="Plott C."/>
            <person name="Lovell J."/>
            <person name="Lin Y.-M."/>
            <person name="Vaughn R."/>
            <person name="Liu B."/>
            <person name="Li W."/>
            <person name="Simpson S."/>
            <person name="Scheffler B."/>
            <person name="Saski C."/>
            <person name="Grover C."/>
            <person name="Hu G."/>
            <person name="Conover J."/>
            <person name="Carlson J."/>
            <person name="Shu S."/>
            <person name="Boston L."/>
            <person name="Williams M."/>
            <person name="Peterson D."/>
            <person name="Mcgee K."/>
            <person name="Jones D."/>
            <person name="Wendel J."/>
            <person name="Stelly D."/>
            <person name="Grimwood J."/>
            <person name="Schmutz J."/>
        </authorList>
    </citation>
    <scope>NUCLEOTIDE SEQUENCE [LARGE SCALE GENOMIC DNA]</scope>
    <source>
        <strain evidence="1">7179.01</strain>
    </source>
</reference>
<dbReference type="Proteomes" id="UP000322667">
    <property type="component" value="Chromosome A08"/>
</dbReference>
<proteinExistence type="predicted"/>
<keyword evidence="2" id="KW-1185">Reference proteome</keyword>
<evidence type="ECO:0000313" key="2">
    <source>
        <dbReference type="Proteomes" id="UP000322667"/>
    </source>
</evidence>
<dbReference type="AlphaFoldDB" id="A0A5D2PE98"/>
<dbReference type="EMBL" id="CM017617">
    <property type="protein sequence ID" value="TYI14467.1"/>
    <property type="molecule type" value="Genomic_DNA"/>
</dbReference>
<organism evidence="1 2">
    <name type="scientific">Gossypium tomentosum</name>
    <name type="common">Hawaiian cotton</name>
    <name type="synonym">Gossypium sandvicense</name>
    <dbReference type="NCBI Taxonomy" id="34277"/>
    <lineage>
        <taxon>Eukaryota</taxon>
        <taxon>Viridiplantae</taxon>
        <taxon>Streptophyta</taxon>
        <taxon>Embryophyta</taxon>
        <taxon>Tracheophyta</taxon>
        <taxon>Spermatophyta</taxon>
        <taxon>Magnoliopsida</taxon>
        <taxon>eudicotyledons</taxon>
        <taxon>Gunneridae</taxon>
        <taxon>Pentapetalae</taxon>
        <taxon>rosids</taxon>
        <taxon>malvids</taxon>
        <taxon>Malvales</taxon>
        <taxon>Malvaceae</taxon>
        <taxon>Malvoideae</taxon>
        <taxon>Gossypium</taxon>
    </lineage>
</organism>
<protein>
    <submittedName>
        <fullName evidence="1">Uncharacterized protein</fullName>
    </submittedName>
</protein>